<feature type="transmembrane region" description="Helical" evidence="10">
    <location>
        <begin position="153"/>
        <end position="174"/>
    </location>
</feature>
<evidence type="ECO:0000256" key="5">
    <source>
        <dbReference type="ARBA" id="ARBA00023136"/>
    </source>
</evidence>
<dbReference type="PANTHER" id="PTHR24237:SF14">
    <property type="entry name" value="G-PROTEIN COUPLED RECEPTORS FAMILY 1 PROFILE DOMAIN-CONTAINING PROTEIN"/>
    <property type="match status" value="1"/>
</dbReference>
<dbReference type="PROSITE" id="PS50262">
    <property type="entry name" value="G_PROTEIN_RECEP_F1_2"/>
    <property type="match status" value="1"/>
</dbReference>
<feature type="region of interest" description="Disordered" evidence="9">
    <location>
        <begin position="1"/>
        <end position="38"/>
    </location>
</feature>
<dbReference type="GO" id="GO:0004930">
    <property type="term" value="F:G protein-coupled receptor activity"/>
    <property type="evidence" value="ECO:0007669"/>
    <property type="project" value="UniProtKB-KW"/>
</dbReference>
<accession>A0AA88TBJ3</accession>
<evidence type="ECO:0000313" key="12">
    <source>
        <dbReference type="EMBL" id="KAK2873106.1"/>
    </source>
</evidence>
<evidence type="ECO:0000313" key="13">
    <source>
        <dbReference type="Proteomes" id="UP001187343"/>
    </source>
</evidence>
<evidence type="ECO:0000259" key="11">
    <source>
        <dbReference type="PROSITE" id="PS50262"/>
    </source>
</evidence>
<feature type="transmembrane region" description="Helical" evidence="10">
    <location>
        <begin position="120"/>
        <end position="141"/>
    </location>
</feature>
<dbReference type="GO" id="GO:0016020">
    <property type="term" value="C:membrane"/>
    <property type="evidence" value="ECO:0007669"/>
    <property type="project" value="UniProtKB-SubCell"/>
</dbReference>
<dbReference type="Pfam" id="PF00001">
    <property type="entry name" value="7tm_1"/>
    <property type="match status" value="1"/>
</dbReference>
<dbReference type="PROSITE" id="PS00237">
    <property type="entry name" value="G_PROTEIN_RECEP_F1_1"/>
    <property type="match status" value="1"/>
</dbReference>
<evidence type="ECO:0000256" key="3">
    <source>
        <dbReference type="ARBA" id="ARBA00022989"/>
    </source>
</evidence>
<dbReference type="EMBL" id="JAUYZG010000022">
    <property type="protein sequence ID" value="KAK2873106.1"/>
    <property type="molecule type" value="Genomic_DNA"/>
</dbReference>
<feature type="transmembrane region" description="Helical" evidence="10">
    <location>
        <begin position="194"/>
        <end position="214"/>
    </location>
</feature>
<evidence type="ECO:0000256" key="4">
    <source>
        <dbReference type="ARBA" id="ARBA00023040"/>
    </source>
</evidence>
<dbReference type="SUPFAM" id="SSF81321">
    <property type="entry name" value="Family A G protein-coupled receptor-like"/>
    <property type="match status" value="1"/>
</dbReference>
<dbReference type="AlphaFoldDB" id="A0AA88TBJ3"/>
<sequence>MDETETSRVDQTERGTKEKTGGIWIRRSQRQTSHTGQPEITVCQDVEGQWSASVHQFLAVTMLQEGNLTTNESCQIYDGMLSPFLPIGYIVICCIGLLCNTVTLYIFFLRRHADSSMAVYMRHLALADTLLVMCLPLRVYYHNKEGPFYLCKVVGIFFYVNMYSSILFLSLISLDRYLKIIKPVWVFRIQKTKWSHMACYIIWVILISGMIPFLSRNSQKHPCDKICFHFHSKGLVVWLAQPELEASVMTIFLPGVQSQQDA</sequence>
<keyword evidence="3 10" id="KW-1133">Transmembrane helix</keyword>
<comment type="similarity">
    <text evidence="8">Belongs to the G-protein coupled receptor 1 family.</text>
</comment>
<evidence type="ECO:0000256" key="10">
    <source>
        <dbReference type="SAM" id="Phobius"/>
    </source>
</evidence>
<dbReference type="InterPro" id="IPR000276">
    <property type="entry name" value="GPCR_Rhodpsn"/>
</dbReference>
<organism evidence="12 13">
    <name type="scientific">Cirrhinus molitorella</name>
    <name type="common">mud carp</name>
    <dbReference type="NCBI Taxonomy" id="172907"/>
    <lineage>
        <taxon>Eukaryota</taxon>
        <taxon>Metazoa</taxon>
        <taxon>Chordata</taxon>
        <taxon>Craniata</taxon>
        <taxon>Vertebrata</taxon>
        <taxon>Euteleostomi</taxon>
        <taxon>Actinopterygii</taxon>
        <taxon>Neopterygii</taxon>
        <taxon>Teleostei</taxon>
        <taxon>Ostariophysi</taxon>
        <taxon>Cypriniformes</taxon>
        <taxon>Cyprinidae</taxon>
        <taxon>Labeoninae</taxon>
        <taxon>Labeonini</taxon>
        <taxon>Cirrhinus</taxon>
    </lineage>
</organism>
<keyword evidence="6 8" id="KW-0675">Receptor</keyword>
<evidence type="ECO:0000256" key="7">
    <source>
        <dbReference type="ARBA" id="ARBA00023224"/>
    </source>
</evidence>
<reference evidence="12" key="1">
    <citation type="submission" date="2023-08" db="EMBL/GenBank/DDBJ databases">
        <title>Chromosome-level Genome Assembly of mud carp (Cirrhinus molitorella).</title>
        <authorList>
            <person name="Liu H."/>
        </authorList>
    </citation>
    <scope>NUCLEOTIDE SEQUENCE</scope>
    <source>
        <strain evidence="12">Prfri</strain>
        <tissue evidence="12">Muscle</tissue>
    </source>
</reference>
<keyword evidence="5 10" id="KW-0472">Membrane</keyword>
<dbReference type="InterPro" id="IPR017452">
    <property type="entry name" value="GPCR_Rhodpsn_7TM"/>
</dbReference>
<comment type="caution">
    <text evidence="12">The sequence shown here is derived from an EMBL/GenBank/DDBJ whole genome shotgun (WGS) entry which is preliminary data.</text>
</comment>
<dbReference type="Proteomes" id="UP001187343">
    <property type="component" value="Unassembled WGS sequence"/>
</dbReference>
<dbReference type="PRINTS" id="PR00237">
    <property type="entry name" value="GPCRRHODOPSN"/>
</dbReference>
<evidence type="ECO:0000256" key="6">
    <source>
        <dbReference type="ARBA" id="ARBA00023170"/>
    </source>
</evidence>
<feature type="compositionally biased region" description="Basic and acidic residues" evidence="9">
    <location>
        <begin position="1"/>
        <end position="20"/>
    </location>
</feature>
<evidence type="ECO:0000256" key="2">
    <source>
        <dbReference type="ARBA" id="ARBA00022692"/>
    </source>
</evidence>
<comment type="subcellular location">
    <subcellularLocation>
        <location evidence="1">Membrane</location>
        <topology evidence="1">Multi-pass membrane protein</topology>
    </subcellularLocation>
</comment>
<dbReference type="PANTHER" id="PTHR24237">
    <property type="entry name" value="G-PROTEIN COUPLED RECEPTOR"/>
    <property type="match status" value="1"/>
</dbReference>
<feature type="transmembrane region" description="Helical" evidence="10">
    <location>
        <begin position="87"/>
        <end position="108"/>
    </location>
</feature>
<dbReference type="Gene3D" id="1.20.1070.10">
    <property type="entry name" value="Rhodopsin 7-helix transmembrane proteins"/>
    <property type="match status" value="1"/>
</dbReference>
<dbReference type="InterPro" id="IPR047160">
    <property type="entry name" value="GP183-like"/>
</dbReference>
<proteinExistence type="inferred from homology"/>
<evidence type="ECO:0000256" key="1">
    <source>
        <dbReference type="ARBA" id="ARBA00004141"/>
    </source>
</evidence>
<name>A0AA88TBJ3_9TELE</name>
<keyword evidence="7 8" id="KW-0807">Transducer</keyword>
<keyword evidence="2 8" id="KW-0812">Transmembrane</keyword>
<feature type="domain" description="G-protein coupled receptors family 1 profile" evidence="11">
    <location>
        <begin position="99"/>
        <end position="262"/>
    </location>
</feature>
<protein>
    <recommendedName>
        <fullName evidence="11">G-protein coupled receptors family 1 profile domain-containing protein</fullName>
    </recommendedName>
</protein>
<keyword evidence="13" id="KW-1185">Reference proteome</keyword>
<evidence type="ECO:0000256" key="8">
    <source>
        <dbReference type="RuleBase" id="RU000688"/>
    </source>
</evidence>
<gene>
    <name evidence="12" type="ORF">Q8A67_023003</name>
</gene>
<evidence type="ECO:0000256" key="9">
    <source>
        <dbReference type="SAM" id="MobiDB-lite"/>
    </source>
</evidence>
<dbReference type="GO" id="GO:0008142">
    <property type="term" value="F:oxysterol binding"/>
    <property type="evidence" value="ECO:0007669"/>
    <property type="project" value="InterPro"/>
</dbReference>
<keyword evidence="4 8" id="KW-0297">G-protein coupled receptor</keyword>